<protein>
    <submittedName>
        <fullName evidence="1">Uncharacterized protein</fullName>
    </submittedName>
</protein>
<accession>A0A059DDF2</accession>
<dbReference type="Gramene" id="KCW88798">
    <property type="protein sequence ID" value="KCW88798"/>
    <property type="gene ID" value="EUGRSUZ_A01136"/>
</dbReference>
<dbReference type="EMBL" id="KK198753">
    <property type="protein sequence ID" value="KCW88798.1"/>
    <property type="molecule type" value="Genomic_DNA"/>
</dbReference>
<dbReference type="InParanoid" id="A0A059DDF2"/>
<proteinExistence type="predicted"/>
<dbReference type="AlphaFoldDB" id="A0A059DDF2"/>
<gene>
    <name evidence="1" type="ORF">EUGRSUZ_A01136</name>
</gene>
<sequence length="89" mass="10155">MGLELKVDAACFKIWVVVRRLLSRGWSLIAAGFLKKRGNRRGLKSRKGPRDSWGDLDFSWRAGGRRRVFLGESDLWVMGDFTQGLGIWS</sequence>
<name>A0A059DDF2_EUCGR</name>
<organism evidence="1">
    <name type="scientific">Eucalyptus grandis</name>
    <name type="common">Flooded gum</name>
    <dbReference type="NCBI Taxonomy" id="71139"/>
    <lineage>
        <taxon>Eukaryota</taxon>
        <taxon>Viridiplantae</taxon>
        <taxon>Streptophyta</taxon>
        <taxon>Embryophyta</taxon>
        <taxon>Tracheophyta</taxon>
        <taxon>Spermatophyta</taxon>
        <taxon>Magnoliopsida</taxon>
        <taxon>eudicotyledons</taxon>
        <taxon>Gunneridae</taxon>
        <taxon>Pentapetalae</taxon>
        <taxon>rosids</taxon>
        <taxon>malvids</taxon>
        <taxon>Myrtales</taxon>
        <taxon>Myrtaceae</taxon>
        <taxon>Myrtoideae</taxon>
        <taxon>Eucalypteae</taxon>
        <taxon>Eucalyptus</taxon>
    </lineage>
</organism>
<evidence type="ECO:0000313" key="1">
    <source>
        <dbReference type="EMBL" id="KCW88798.1"/>
    </source>
</evidence>
<reference evidence="1" key="1">
    <citation type="submission" date="2013-07" db="EMBL/GenBank/DDBJ databases">
        <title>The genome of Eucalyptus grandis.</title>
        <authorList>
            <person name="Schmutz J."/>
            <person name="Hayes R."/>
            <person name="Myburg A."/>
            <person name="Tuskan G."/>
            <person name="Grattapaglia D."/>
            <person name="Rokhsar D.S."/>
        </authorList>
    </citation>
    <scope>NUCLEOTIDE SEQUENCE</scope>
    <source>
        <tissue evidence="1">Leaf extractions</tissue>
    </source>
</reference>